<organism evidence="1">
    <name type="scientific">Eutreptiella gymnastica</name>
    <dbReference type="NCBI Taxonomy" id="73025"/>
    <lineage>
        <taxon>Eukaryota</taxon>
        <taxon>Discoba</taxon>
        <taxon>Euglenozoa</taxon>
        <taxon>Euglenida</taxon>
        <taxon>Spirocuta</taxon>
        <taxon>Euglenophyceae</taxon>
        <taxon>Eutreptiales</taxon>
        <taxon>Eutreptiaceae</taxon>
        <taxon>Eutreptiella</taxon>
    </lineage>
</organism>
<protein>
    <submittedName>
        <fullName evidence="1">Uncharacterized protein</fullName>
    </submittedName>
</protein>
<gene>
    <name evidence="1" type="ORF">EGYM00163_LOCUS26126</name>
    <name evidence="2" type="ORF">EGYM00163_LOCUS26127</name>
</gene>
<accession>A0A6T2BEW1</accession>
<evidence type="ECO:0000313" key="2">
    <source>
        <dbReference type="EMBL" id="CAE0814971.1"/>
    </source>
</evidence>
<name>A0A6T2BEW1_9EUGL</name>
<sequence length="125" mass="13037">MDKAKMRVPCRMVRATRTVQTAPAAQVQVPAGSGWGSGRACESHIKGWLPATGGGLGGCNANKGSETGSVSLTVKIHSLGAVETEPSAAWRGGWWVPWGAVEGEVVGAQQIHAATCRGRQCKQKQ</sequence>
<reference evidence="1" key="1">
    <citation type="submission" date="2021-01" db="EMBL/GenBank/DDBJ databases">
        <authorList>
            <person name="Corre E."/>
            <person name="Pelletier E."/>
            <person name="Niang G."/>
            <person name="Scheremetjew M."/>
            <person name="Finn R."/>
            <person name="Kale V."/>
            <person name="Holt S."/>
            <person name="Cochrane G."/>
            <person name="Meng A."/>
            <person name="Brown T."/>
            <person name="Cohen L."/>
        </authorList>
    </citation>
    <scope>NUCLEOTIDE SEQUENCE</scope>
    <source>
        <strain evidence="1">CCMP1594</strain>
    </source>
</reference>
<dbReference type="EMBL" id="HBJA01074483">
    <property type="protein sequence ID" value="CAE0814971.1"/>
    <property type="molecule type" value="Transcribed_RNA"/>
</dbReference>
<proteinExistence type="predicted"/>
<dbReference type="AlphaFoldDB" id="A0A6T2BEW1"/>
<evidence type="ECO:0000313" key="1">
    <source>
        <dbReference type="EMBL" id="CAE0814970.1"/>
    </source>
</evidence>
<dbReference type="EMBL" id="HBJA01074482">
    <property type="protein sequence ID" value="CAE0814970.1"/>
    <property type="molecule type" value="Transcribed_RNA"/>
</dbReference>